<keyword evidence="2" id="KW-1185">Reference proteome</keyword>
<protein>
    <submittedName>
        <fullName evidence="1">Uncharacterized protein</fullName>
    </submittedName>
</protein>
<evidence type="ECO:0000313" key="1">
    <source>
        <dbReference type="EMBL" id="CAK56709.1"/>
    </source>
</evidence>
<dbReference type="KEGG" id="ptm:GSPATT00027739001"/>
<dbReference type="InParanoid" id="A0BDU2"/>
<dbReference type="AlphaFoldDB" id="A0BDU2"/>
<gene>
    <name evidence="1" type="ORF">GSPATT00027739001</name>
</gene>
<sequence length="71" mass="8122">MSGILMEVELPSEIFKCQFLGAKHLQFLRSVPAESIKSINHHLIKQPFSQDKSKSPYKIKFRSNQSTSLNC</sequence>
<dbReference type="HOGENOM" id="CLU_2745496_0_0_1"/>
<dbReference type="OrthoDB" id="48988at2759"/>
<name>A0BDU2_PARTE</name>
<dbReference type="EMBL" id="CT867988">
    <property type="protein sequence ID" value="CAK56709.1"/>
    <property type="molecule type" value="Genomic_DNA"/>
</dbReference>
<dbReference type="RefSeq" id="XP_001424107.1">
    <property type="nucleotide sequence ID" value="XM_001424070.1"/>
</dbReference>
<reference evidence="1 2" key="1">
    <citation type="journal article" date="2006" name="Nature">
        <title>Global trends of whole-genome duplications revealed by the ciliate Paramecium tetraurelia.</title>
        <authorList>
            <consortium name="Genoscope"/>
            <person name="Aury J.-M."/>
            <person name="Jaillon O."/>
            <person name="Duret L."/>
            <person name="Noel B."/>
            <person name="Jubin C."/>
            <person name="Porcel B.M."/>
            <person name="Segurens B."/>
            <person name="Daubin V."/>
            <person name="Anthouard V."/>
            <person name="Aiach N."/>
            <person name="Arnaiz O."/>
            <person name="Billaut A."/>
            <person name="Beisson J."/>
            <person name="Blanc I."/>
            <person name="Bouhouche K."/>
            <person name="Camara F."/>
            <person name="Duharcourt S."/>
            <person name="Guigo R."/>
            <person name="Gogendeau D."/>
            <person name="Katinka M."/>
            <person name="Keller A.-M."/>
            <person name="Kissmehl R."/>
            <person name="Klotz C."/>
            <person name="Koll F."/>
            <person name="Le Moue A."/>
            <person name="Lepere C."/>
            <person name="Malinsky S."/>
            <person name="Nowacki M."/>
            <person name="Nowak J.K."/>
            <person name="Plattner H."/>
            <person name="Poulain J."/>
            <person name="Ruiz F."/>
            <person name="Serrano V."/>
            <person name="Zagulski M."/>
            <person name="Dessen P."/>
            <person name="Betermier M."/>
            <person name="Weissenbach J."/>
            <person name="Scarpelli C."/>
            <person name="Schachter V."/>
            <person name="Sperling L."/>
            <person name="Meyer E."/>
            <person name="Cohen J."/>
            <person name="Wincker P."/>
        </authorList>
    </citation>
    <scope>NUCLEOTIDE SEQUENCE [LARGE SCALE GENOMIC DNA]</scope>
    <source>
        <strain evidence="1 2">Stock d4-2</strain>
    </source>
</reference>
<dbReference type="Proteomes" id="UP000000600">
    <property type="component" value="Unassembled WGS sequence"/>
</dbReference>
<accession>A0BDU2</accession>
<dbReference type="GeneID" id="5009891"/>
<evidence type="ECO:0000313" key="2">
    <source>
        <dbReference type="Proteomes" id="UP000000600"/>
    </source>
</evidence>
<organism evidence="1 2">
    <name type="scientific">Paramecium tetraurelia</name>
    <dbReference type="NCBI Taxonomy" id="5888"/>
    <lineage>
        <taxon>Eukaryota</taxon>
        <taxon>Sar</taxon>
        <taxon>Alveolata</taxon>
        <taxon>Ciliophora</taxon>
        <taxon>Intramacronucleata</taxon>
        <taxon>Oligohymenophorea</taxon>
        <taxon>Peniculida</taxon>
        <taxon>Parameciidae</taxon>
        <taxon>Paramecium</taxon>
    </lineage>
</organism>
<proteinExistence type="predicted"/>